<reference evidence="1" key="2">
    <citation type="journal article" date="2015" name="Fish Shellfish Immunol.">
        <title>Early steps in the European eel (Anguilla anguilla)-Vibrio vulnificus interaction in the gills: Role of the RtxA13 toxin.</title>
        <authorList>
            <person name="Callol A."/>
            <person name="Pajuelo D."/>
            <person name="Ebbesson L."/>
            <person name="Teles M."/>
            <person name="MacKenzie S."/>
            <person name="Amaro C."/>
        </authorList>
    </citation>
    <scope>NUCLEOTIDE SEQUENCE</scope>
</reference>
<organism evidence="1">
    <name type="scientific">Anguilla anguilla</name>
    <name type="common">European freshwater eel</name>
    <name type="synonym">Muraena anguilla</name>
    <dbReference type="NCBI Taxonomy" id="7936"/>
    <lineage>
        <taxon>Eukaryota</taxon>
        <taxon>Metazoa</taxon>
        <taxon>Chordata</taxon>
        <taxon>Craniata</taxon>
        <taxon>Vertebrata</taxon>
        <taxon>Euteleostomi</taxon>
        <taxon>Actinopterygii</taxon>
        <taxon>Neopterygii</taxon>
        <taxon>Teleostei</taxon>
        <taxon>Anguilliformes</taxon>
        <taxon>Anguillidae</taxon>
        <taxon>Anguilla</taxon>
    </lineage>
</organism>
<dbReference type="AlphaFoldDB" id="A0A0E9P724"/>
<protein>
    <submittedName>
        <fullName evidence="1">Uncharacterized protein</fullName>
    </submittedName>
</protein>
<accession>A0A0E9P724</accession>
<dbReference type="EMBL" id="GBXM01108752">
    <property type="protein sequence ID" value="JAG99824.1"/>
    <property type="molecule type" value="Transcribed_RNA"/>
</dbReference>
<sequence>MCMSETESECVRTARHFTEHLFYMYLKQTIKMPSVSSPF</sequence>
<proteinExistence type="predicted"/>
<evidence type="ECO:0000313" key="1">
    <source>
        <dbReference type="EMBL" id="JAG99824.1"/>
    </source>
</evidence>
<reference evidence="1" key="1">
    <citation type="submission" date="2014-11" db="EMBL/GenBank/DDBJ databases">
        <authorList>
            <person name="Amaro Gonzalez C."/>
        </authorList>
    </citation>
    <scope>NUCLEOTIDE SEQUENCE</scope>
</reference>
<name>A0A0E9P724_ANGAN</name>